<evidence type="ECO:0000313" key="11">
    <source>
        <dbReference type="Proteomes" id="UP000654947"/>
    </source>
</evidence>
<dbReference type="Proteomes" id="UP000654947">
    <property type="component" value="Unassembled WGS sequence"/>
</dbReference>
<evidence type="ECO:0000256" key="1">
    <source>
        <dbReference type="ARBA" id="ARBA00004651"/>
    </source>
</evidence>
<evidence type="ECO:0000256" key="7">
    <source>
        <dbReference type="ARBA" id="ARBA00023136"/>
    </source>
</evidence>
<keyword evidence="5 8" id="KW-0812">Transmembrane</keyword>
<dbReference type="GO" id="GO:0009401">
    <property type="term" value="P:phosphoenolpyruvate-dependent sugar phosphotransferase system"/>
    <property type="evidence" value="ECO:0007669"/>
    <property type="project" value="InterPro"/>
</dbReference>
<feature type="transmembrane region" description="Helical" evidence="8">
    <location>
        <begin position="245"/>
        <end position="267"/>
    </location>
</feature>
<keyword evidence="6 8" id="KW-1133">Transmembrane helix</keyword>
<keyword evidence="7 8" id="KW-0472">Membrane</keyword>
<accession>A0A919CGG8</accession>
<keyword evidence="11" id="KW-1185">Reference proteome</keyword>
<feature type="transmembrane region" description="Helical" evidence="8">
    <location>
        <begin position="196"/>
        <end position="215"/>
    </location>
</feature>
<feature type="transmembrane region" description="Helical" evidence="8">
    <location>
        <begin position="297"/>
        <end position="317"/>
    </location>
</feature>
<evidence type="ECO:0000259" key="9">
    <source>
        <dbReference type="Pfam" id="PF13303"/>
    </source>
</evidence>
<feature type="transmembrane region" description="Helical" evidence="8">
    <location>
        <begin position="120"/>
        <end position="144"/>
    </location>
</feature>
<feature type="transmembrane region" description="Helical" evidence="8">
    <location>
        <begin position="54"/>
        <end position="74"/>
    </location>
</feature>
<reference evidence="10 11" key="1">
    <citation type="journal article" date="2014" name="Int. J. Syst. Evol. Microbiol.">
        <title>Complete genome sequence of Corynebacterium casei LMG S-19264T (=DSM 44701T), isolated from a smear-ripened cheese.</title>
        <authorList>
            <consortium name="US DOE Joint Genome Institute (JGI-PGF)"/>
            <person name="Walter F."/>
            <person name="Albersmeier A."/>
            <person name="Kalinowski J."/>
            <person name="Ruckert C."/>
        </authorList>
    </citation>
    <scope>NUCLEOTIDE SEQUENCE [LARGE SCALE GENOMIC DNA]</scope>
    <source>
        <strain evidence="10 11">KCTC 19473</strain>
    </source>
</reference>
<comment type="subcellular location">
    <subcellularLocation>
        <location evidence="1">Cell membrane</location>
        <topology evidence="1">Multi-pass membrane protein</topology>
    </subcellularLocation>
</comment>
<evidence type="ECO:0000256" key="3">
    <source>
        <dbReference type="ARBA" id="ARBA00022475"/>
    </source>
</evidence>
<gene>
    <name evidence="10" type="ORF">GCM10007147_15560</name>
</gene>
<keyword evidence="3" id="KW-1003">Cell membrane</keyword>
<protein>
    <submittedName>
        <fullName evidence="10">PTS sugar transporter subunit IID</fullName>
    </submittedName>
</protein>
<evidence type="ECO:0000256" key="4">
    <source>
        <dbReference type="ARBA" id="ARBA00022597"/>
    </source>
</evidence>
<feature type="transmembrane region" description="Helical" evidence="8">
    <location>
        <begin position="80"/>
        <end position="108"/>
    </location>
</feature>
<evidence type="ECO:0000313" key="10">
    <source>
        <dbReference type="EMBL" id="GHD21763.1"/>
    </source>
</evidence>
<keyword evidence="4 10" id="KW-0762">Sugar transport</keyword>
<feature type="domain" description="Phosphotransferase system EIIC" evidence="9">
    <location>
        <begin position="21"/>
        <end position="329"/>
    </location>
</feature>
<proteinExistence type="predicted"/>
<dbReference type="InterPro" id="IPR003352">
    <property type="entry name" value="PTS_EIIC"/>
</dbReference>
<dbReference type="GO" id="GO:0008982">
    <property type="term" value="F:protein-N(PI)-phosphohistidine-sugar phosphotransferase activity"/>
    <property type="evidence" value="ECO:0007669"/>
    <property type="project" value="InterPro"/>
</dbReference>
<dbReference type="Pfam" id="PF13303">
    <property type="entry name" value="PTS_EIIC_2"/>
    <property type="match status" value="1"/>
</dbReference>
<evidence type="ECO:0000256" key="8">
    <source>
        <dbReference type="SAM" id="Phobius"/>
    </source>
</evidence>
<evidence type="ECO:0000256" key="6">
    <source>
        <dbReference type="ARBA" id="ARBA00022989"/>
    </source>
</evidence>
<sequence>MREFLASRGVHPSLHTYFVTALSYMALGLFSSLIIGLILQTVGEQAGIGWLDEAGTMTMAMMGPAIGAAVAYSLKAPSLVLFSAVATGAFGAELGGPAGAFLATVLATEVGKLISQRTRLDIVLTPSVTVLAGFGVSWAAGPAIDSGMRGLGQIIMWATDQQPVLMSILVAVLMGIALTLPISSAAIAVMMDLSGLAAGAATIGCAAQMIGFAVTGFRENGWGGVVSLGLGTSMLQVPNIVRNPLLFVPPTVAGAVLAPIATVGFAMEGNAAGAGMGTSGFVGPLMTVETMGFSVEVLLIIVAFQFVLPALVAWLVYLPMRRMSWITDSEQLIRQD</sequence>
<evidence type="ECO:0000256" key="2">
    <source>
        <dbReference type="ARBA" id="ARBA00022448"/>
    </source>
</evidence>
<evidence type="ECO:0000256" key="5">
    <source>
        <dbReference type="ARBA" id="ARBA00022692"/>
    </source>
</evidence>
<feature type="transmembrane region" description="Helical" evidence="8">
    <location>
        <begin position="164"/>
        <end position="189"/>
    </location>
</feature>
<keyword evidence="2" id="KW-0813">Transport</keyword>
<dbReference type="EMBL" id="BMXL01000005">
    <property type="protein sequence ID" value="GHD21763.1"/>
    <property type="molecule type" value="Genomic_DNA"/>
</dbReference>
<dbReference type="GO" id="GO:0005886">
    <property type="term" value="C:plasma membrane"/>
    <property type="evidence" value="ECO:0007669"/>
    <property type="project" value="UniProtKB-SubCell"/>
</dbReference>
<comment type="caution">
    <text evidence="10">The sequence shown here is derived from an EMBL/GenBank/DDBJ whole genome shotgun (WGS) entry which is preliminary data.</text>
</comment>
<organism evidence="10 11">
    <name type="scientific">Nocardiopsis kunsanensis</name>
    <dbReference type="NCBI Taxonomy" id="141693"/>
    <lineage>
        <taxon>Bacteria</taxon>
        <taxon>Bacillati</taxon>
        <taxon>Actinomycetota</taxon>
        <taxon>Actinomycetes</taxon>
        <taxon>Streptosporangiales</taxon>
        <taxon>Nocardiopsidaceae</taxon>
        <taxon>Nocardiopsis</taxon>
    </lineage>
</organism>
<dbReference type="RefSeq" id="WP_017576264.1">
    <property type="nucleotide sequence ID" value="NZ_BMXL01000005.1"/>
</dbReference>
<dbReference type="AlphaFoldDB" id="A0A919CGG8"/>
<name>A0A919CGG8_9ACTN</name>
<feature type="transmembrane region" description="Helical" evidence="8">
    <location>
        <begin position="17"/>
        <end position="42"/>
    </location>
</feature>